<dbReference type="PANTHER" id="PTHR30273">
    <property type="entry name" value="PERIPLASMIC SIGNAL SENSOR AND SIGMA FACTOR ACTIVATOR FECR-RELATED"/>
    <property type="match status" value="1"/>
</dbReference>
<dbReference type="RefSeq" id="WP_091369879.1">
    <property type="nucleotide sequence ID" value="NZ_LT629740.1"/>
</dbReference>
<dbReference type="Gene3D" id="3.55.50.30">
    <property type="match status" value="1"/>
</dbReference>
<dbReference type="Pfam" id="PF04773">
    <property type="entry name" value="FecR"/>
    <property type="match status" value="1"/>
</dbReference>
<dbReference type="Proteomes" id="UP000199679">
    <property type="component" value="Chromosome I"/>
</dbReference>
<dbReference type="AlphaFoldDB" id="A0A1H1RDA2"/>
<protein>
    <submittedName>
        <fullName evidence="3">FecR family protein</fullName>
    </submittedName>
</protein>
<dbReference type="GO" id="GO:0016989">
    <property type="term" value="F:sigma factor antagonist activity"/>
    <property type="evidence" value="ECO:0007669"/>
    <property type="project" value="TreeGrafter"/>
</dbReference>
<evidence type="ECO:0000313" key="3">
    <source>
        <dbReference type="EMBL" id="SDS33672.1"/>
    </source>
</evidence>
<dbReference type="InterPro" id="IPR032508">
    <property type="entry name" value="FecR_C"/>
</dbReference>
<dbReference type="OrthoDB" id="1099963at2"/>
<dbReference type="InterPro" id="IPR006860">
    <property type="entry name" value="FecR"/>
</dbReference>
<evidence type="ECO:0000259" key="1">
    <source>
        <dbReference type="Pfam" id="PF04773"/>
    </source>
</evidence>
<dbReference type="Gene3D" id="2.60.120.1440">
    <property type="match status" value="1"/>
</dbReference>
<evidence type="ECO:0000313" key="4">
    <source>
        <dbReference type="Proteomes" id="UP000199679"/>
    </source>
</evidence>
<dbReference type="STRING" id="652787.SAMN05216490_0972"/>
<organism evidence="3 4">
    <name type="scientific">Mucilaginibacter mallensis</name>
    <dbReference type="NCBI Taxonomy" id="652787"/>
    <lineage>
        <taxon>Bacteria</taxon>
        <taxon>Pseudomonadati</taxon>
        <taxon>Bacteroidota</taxon>
        <taxon>Sphingobacteriia</taxon>
        <taxon>Sphingobacteriales</taxon>
        <taxon>Sphingobacteriaceae</taxon>
        <taxon>Mucilaginibacter</taxon>
    </lineage>
</organism>
<dbReference type="EMBL" id="LT629740">
    <property type="protein sequence ID" value="SDS33672.1"/>
    <property type="molecule type" value="Genomic_DNA"/>
</dbReference>
<feature type="domain" description="Protein FecR C-terminal" evidence="2">
    <location>
        <begin position="324"/>
        <end position="388"/>
    </location>
</feature>
<dbReference type="Pfam" id="PF16344">
    <property type="entry name" value="FecR_C"/>
    <property type="match status" value="1"/>
</dbReference>
<accession>A0A1H1RDA2</accession>
<dbReference type="InterPro" id="IPR012373">
    <property type="entry name" value="Ferrdict_sens_TM"/>
</dbReference>
<dbReference type="FunFam" id="2.60.120.1440:FF:000001">
    <property type="entry name" value="Putative anti-sigma factor"/>
    <property type="match status" value="1"/>
</dbReference>
<name>A0A1H1RDA2_MUCMA</name>
<sequence length="396" mass="43851">MIQQEIILFLEKFANGTITVAEQEEFMELISTLDLKEYEQILESYQGILKHYPVNSITDADLLAKIENRIDKYEKPNTIVTLFSTWGKIAAAASILLFISIGGYFLWHKQAPGKQIVHNQPLHNDIAPGGNKAILILASGKQIVLTGAKNGTLAKQGAITISKTSNGQVVYTDASTAAQNTAFISYNSIETPRGGQYHLTLADGTNVWLNAASSIKYPTAFTGNERRVEITGEAYFEVKHDAAKPFRVICNGQIVEDLGTHFNINAYSDESAVKTTLLEGSVAVTSVGKNKILKPGEQAQLENGDIHLANVDVDEMVAWKNGLFDFKDANIGIVMRQLARWYDVDVEYEGKIPDILFTGKLHRDINAAQILDMLSYFKVHFKIENEGVKKKIIVMP</sequence>
<gene>
    <name evidence="3" type="ORF">SAMN05216490_0972</name>
</gene>
<dbReference type="PANTHER" id="PTHR30273:SF2">
    <property type="entry name" value="PROTEIN FECR"/>
    <property type="match status" value="1"/>
</dbReference>
<keyword evidence="4" id="KW-1185">Reference proteome</keyword>
<evidence type="ECO:0000259" key="2">
    <source>
        <dbReference type="Pfam" id="PF16344"/>
    </source>
</evidence>
<reference evidence="3 4" key="1">
    <citation type="submission" date="2016-10" db="EMBL/GenBank/DDBJ databases">
        <authorList>
            <person name="de Groot N.N."/>
        </authorList>
    </citation>
    <scope>NUCLEOTIDE SEQUENCE [LARGE SCALE GENOMIC DNA]</scope>
    <source>
        <strain evidence="3 4">MP1X4</strain>
    </source>
</reference>
<proteinExistence type="predicted"/>
<feature type="domain" description="FecR protein" evidence="1">
    <location>
        <begin position="189"/>
        <end position="282"/>
    </location>
</feature>